<reference evidence="1" key="1">
    <citation type="submission" date="2020-08" db="EMBL/GenBank/DDBJ databases">
        <title>Genomic Encyclopedia of Type Strains, Phase IV (KMG-IV): sequencing the most valuable type-strain genomes for metagenomic binning, comparative biology and taxonomic classification.</title>
        <authorList>
            <person name="Goeker M."/>
        </authorList>
    </citation>
    <scope>NUCLEOTIDE SEQUENCE [LARGE SCALE GENOMIC DNA]</scope>
    <source>
        <strain evidence="1">DSM 105720</strain>
    </source>
</reference>
<sequence>MAKHINRKKKEKETCRQLSESQMENLARLIIGEAECTDVSRGISRRRKRRLTPAGVTMIF</sequence>
<evidence type="ECO:0000313" key="1">
    <source>
        <dbReference type="EMBL" id="MBB4045812.1"/>
    </source>
</evidence>
<keyword evidence="2" id="KW-1185">Reference proteome</keyword>
<name>A0A840DBQ4_9BACE</name>
<dbReference type="EMBL" id="JACIER010000018">
    <property type="protein sequence ID" value="MBB4045812.1"/>
    <property type="molecule type" value="Genomic_DNA"/>
</dbReference>
<comment type="caution">
    <text evidence="1">The sequence shown here is derived from an EMBL/GenBank/DDBJ whole genome shotgun (WGS) entry which is preliminary data.</text>
</comment>
<protein>
    <submittedName>
        <fullName evidence="1">Uncharacterized protein</fullName>
    </submittedName>
</protein>
<dbReference type="AlphaFoldDB" id="A0A840DBQ4"/>
<dbReference type="RefSeq" id="WP_244437199.1">
    <property type="nucleotide sequence ID" value="NZ_JACIER010000018.1"/>
</dbReference>
<gene>
    <name evidence="1" type="ORF">GGR06_003634</name>
</gene>
<evidence type="ECO:0000313" key="2">
    <source>
        <dbReference type="Proteomes" id="UP000560658"/>
    </source>
</evidence>
<accession>A0A840DBQ4</accession>
<organism evidence="1 2">
    <name type="scientific">Bacteroides reticulotermitis</name>
    <dbReference type="NCBI Taxonomy" id="1133319"/>
    <lineage>
        <taxon>Bacteria</taxon>
        <taxon>Pseudomonadati</taxon>
        <taxon>Bacteroidota</taxon>
        <taxon>Bacteroidia</taxon>
        <taxon>Bacteroidales</taxon>
        <taxon>Bacteroidaceae</taxon>
        <taxon>Bacteroides</taxon>
    </lineage>
</organism>
<proteinExistence type="predicted"/>
<dbReference type="Proteomes" id="UP000560658">
    <property type="component" value="Unassembled WGS sequence"/>
</dbReference>